<feature type="transmembrane region" description="Helical" evidence="1">
    <location>
        <begin position="133"/>
        <end position="157"/>
    </location>
</feature>
<dbReference type="EMBL" id="CP136864">
    <property type="protein sequence ID" value="WOJ92469.1"/>
    <property type="molecule type" value="Genomic_DNA"/>
</dbReference>
<organism evidence="2 3">
    <name type="scientific">Congregibacter variabilis</name>
    <dbReference type="NCBI Taxonomy" id="3081200"/>
    <lineage>
        <taxon>Bacteria</taxon>
        <taxon>Pseudomonadati</taxon>
        <taxon>Pseudomonadota</taxon>
        <taxon>Gammaproteobacteria</taxon>
        <taxon>Cellvibrionales</taxon>
        <taxon>Halieaceae</taxon>
        <taxon>Congregibacter</taxon>
    </lineage>
</organism>
<keyword evidence="1" id="KW-1133">Transmembrane helix</keyword>
<feature type="transmembrane region" description="Helical" evidence="1">
    <location>
        <begin position="58"/>
        <end position="82"/>
    </location>
</feature>
<gene>
    <name evidence="2" type="ORF">R0135_11820</name>
</gene>
<evidence type="ECO:0000313" key="2">
    <source>
        <dbReference type="EMBL" id="WOJ92469.1"/>
    </source>
</evidence>
<sequence length="167" mass="18284">MSLRIIKILMLFMVGLFCLIGAVFNLTSMEADLALVSLVVIGDGATGVADWQKIETPWFVTLCWAVIPLSKALAGLLCLMSVGRMWSLRRSDSSSFQWAKHAGIVGCGVMLAMLFGVFILIAETWFQQWQTPLGAGILGAAQRYIVCIGVIVFFVYLSDDELAERGN</sequence>
<accession>A0ABZ0HZ04</accession>
<dbReference type="Proteomes" id="UP001626537">
    <property type="component" value="Chromosome"/>
</dbReference>
<feature type="transmembrane region" description="Helical" evidence="1">
    <location>
        <begin position="102"/>
        <end position="121"/>
    </location>
</feature>
<dbReference type="Pfam" id="PF09933">
    <property type="entry name" value="DUF2165"/>
    <property type="match status" value="1"/>
</dbReference>
<evidence type="ECO:0000256" key="1">
    <source>
        <dbReference type="SAM" id="Phobius"/>
    </source>
</evidence>
<protein>
    <submittedName>
        <fullName evidence="2">DUF2165 family protein</fullName>
    </submittedName>
</protein>
<dbReference type="InterPro" id="IPR018681">
    <property type="entry name" value="DUF2165_transmembrane"/>
</dbReference>
<proteinExistence type="predicted"/>
<keyword evidence="1" id="KW-0472">Membrane</keyword>
<reference evidence="2 3" key="1">
    <citation type="submission" date="2023-10" db="EMBL/GenBank/DDBJ databases">
        <title>Two novel species belonging to the OM43/NOR5 clade.</title>
        <authorList>
            <person name="Park M."/>
        </authorList>
    </citation>
    <scope>NUCLEOTIDE SEQUENCE [LARGE SCALE GENOMIC DNA]</scope>
    <source>
        <strain evidence="2 3">IMCC43200</strain>
    </source>
</reference>
<name>A0ABZ0HZ04_9GAMM</name>
<keyword evidence="3" id="KW-1185">Reference proteome</keyword>
<keyword evidence="1" id="KW-0812">Transmembrane</keyword>
<dbReference type="RefSeq" id="WP_407347067.1">
    <property type="nucleotide sequence ID" value="NZ_CP136864.1"/>
</dbReference>
<feature type="transmembrane region" description="Helical" evidence="1">
    <location>
        <begin position="6"/>
        <end position="26"/>
    </location>
</feature>
<evidence type="ECO:0000313" key="3">
    <source>
        <dbReference type="Proteomes" id="UP001626537"/>
    </source>
</evidence>